<keyword evidence="1" id="KW-1133">Transmembrane helix</keyword>
<dbReference type="Proteomes" id="UP000694044">
    <property type="component" value="Unassembled WGS sequence"/>
</dbReference>
<protein>
    <submittedName>
        <fullName evidence="2">Uncharacterized protein</fullName>
    </submittedName>
</protein>
<gene>
    <name evidence="2" type="ORF">PHYPSEUDO_005970</name>
</gene>
<keyword evidence="3" id="KW-1185">Reference proteome</keyword>
<accession>A0A8T1VN83</accession>
<evidence type="ECO:0000313" key="2">
    <source>
        <dbReference type="EMBL" id="KAG7381513.1"/>
    </source>
</evidence>
<dbReference type="EMBL" id="JAGDFM010000243">
    <property type="protein sequence ID" value="KAG7381513.1"/>
    <property type="molecule type" value="Genomic_DNA"/>
</dbReference>
<sequence>MGFVPGRFDAFAGAAVCEMDSQTQLTTFTLSIYVGVLAGLVVFAVTFTMMRVYAYRHRLSTATIGASYDADAELADANSALIATTLSALGSPLPDSRDEPHATSKTSMLSSFGSSRWQQVKSFVASVRNRGLSAWSSLRQRIAARRASKAAASKRDYRVSHTEVVIATPCGSHAKAPVTPDQSSQYASQFSSKFQLSLFQSPTSNNIGMI</sequence>
<keyword evidence="1" id="KW-0812">Transmembrane</keyword>
<comment type="caution">
    <text evidence="2">The sequence shown here is derived from an EMBL/GenBank/DDBJ whole genome shotgun (WGS) entry which is preliminary data.</text>
</comment>
<name>A0A8T1VN83_9STRA</name>
<dbReference type="OrthoDB" id="119335at2759"/>
<evidence type="ECO:0000256" key="1">
    <source>
        <dbReference type="SAM" id="Phobius"/>
    </source>
</evidence>
<keyword evidence="1" id="KW-0472">Membrane</keyword>
<evidence type="ECO:0000313" key="3">
    <source>
        <dbReference type="Proteomes" id="UP000694044"/>
    </source>
</evidence>
<proteinExistence type="predicted"/>
<feature type="transmembrane region" description="Helical" evidence="1">
    <location>
        <begin position="30"/>
        <end position="50"/>
    </location>
</feature>
<dbReference type="AlphaFoldDB" id="A0A8T1VN83"/>
<organism evidence="2 3">
    <name type="scientific">Phytophthora pseudosyringae</name>
    <dbReference type="NCBI Taxonomy" id="221518"/>
    <lineage>
        <taxon>Eukaryota</taxon>
        <taxon>Sar</taxon>
        <taxon>Stramenopiles</taxon>
        <taxon>Oomycota</taxon>
        <taxon>Peronosporomycetes</taxon>
        <taxon>Peronosporales</taxon>
        <taxon>Peronosporaceae</taxon>
        <taxon>Phytophthora</taxon>
    </lineage>
</organism>
<reference evidence="2" key="1">
    <citation type="submission" date="2021-02" db="EMBL/GenBank/DDBJ databases">
        <authorList>
            <person name="Palmer J.M."/>
        </authorList>
    </citation>
    <scope>NUCLEOTIDE SEQUENCE</scope>
    <source>
        <strain evidence="2">SCRP734</strain>
    </source>
</reference>